<dbReference type="Pfam" id="PF03480">
    <property type="entry name" value="DctP"/>
    <property type="match status" value="1"/>
</dbReference>
<accession>A0AAW9RML0</accession>
<keyword evidence="4" id="KW-1185">Reference proteome</keyword>
<keyword evidence="1 2" id="KW-0732">Signal</keyword>
<name>A0AAW9RML0_9HYPH</name>
<dbReference type="NCBIfam" id="NF037995">
    <property type="entry name" value="TRAP_S1"/>
    <property type="match status" value="1"/>
</dbReference>
<dbReference type="InterPro" id="IPR038404">
    <property type="entry name" value="TRAP_DctP_sf"/>
</dbReference>
<proteinExistence type="predicted"/>
<dbReference type="PANTHER" id="PTHR33376">
    <property type="match status" value="1"/>
</dbReference>
<dbReference type="RefSeq" id="WP_340331245.1">
    <property type="nucleotide sequence ID" value="NZ_JAZHOF010000008.1"/>
</dbReference>
<comment type="caution">
    <text evidence="3">The sequence shown here is derived from an EMBL/GenBank/DDBJ whole genome shotgun (WGS) entry which is preliminary data.</text>
</comment>
<gene>
    <name evidence="3" type="primary">dctP</name>
    <name evidence="3" type="ORF">V3328_18780</name>
</gene>
<dbReference type="InterPro" id="IPR018389">
    <property type="entry name" value="DctP_fam"/>
</dbReference>
<reference evidence="3 4" key="1">
    <citation type="submission" date="2024-02" db="EMBL/GenBank/DDBJ databases">
        <title>Genome analysis and characterization of Microbaculum marinisediminis sp. nov., isolated from marine sediment.</title>
        <authorList>
            <person name="Du Z.-J."/>
            <person name="Ye Y.-Q."/>
            <person name="Zhang Z.-R."/>
            <person name="Yuan S.-M."/>
            <person name="Zhang X.-Y."/>
        </authorList>
    </citation>
    <scope>NUCLEOTIDE SEQUENCE [LARGE SCALE GENOMIC DNA]</scope>
    <source>
        <strain evidence="3 4">SDUM1044001</strain>
    </source>
</reference>
<dbReference type="EMBL" id="JAZHOF010000008">
    <property type="protein sequence ID" value="MEJ8573542.1"/>
    <property type="molecule type" value="Genomic_DNA"/>
</dbReference>
<evidence type="ECO:0000313" key="4">
    <source>
        <dbReference type="Proteomes" id="UP001378188"/>
    </source>
</evidence>
<protein>
    <submittedName>
        <fullName evidence="3">TRAP transporter substrate-binding protein DctP</fullName>
    </submittedName>
</protein>
<dbReference type="Gene3D" id="3.40.190.170">
    <property type="entry name" value="Bacterial extracellular solute-binding protein, family 7"/>
    <property type="match status" value="1"/>
</dbReference>
<sequence>MRSEKLLAAALALGTVVALAGPAPTMAAEEIELKMQFASPDGTPWNDMDRRFAAQLEDITGGRAKVVFFPPNSVTPFKDWLQATGSGLLDIGFVWHPILPGKFLPMELFALPGLAKNQTIDSIVYWRLRDEYPELGELFTEEDNVVELATFVAMGSHLHTREPVRTLDDFKGKVFAAQDSAGVKVLETLGASASVMVGPDAYLGLQRGAIDGVLSAWGWVNNFKLNEVTDYHTILNLNPGSYSTVMNKDAYDKLSEAEKKHLADLRPVYFFYNTTDGAAAAMSTIPPENIFTLSDEDREQLIESMRPLWNEWVEKADAAGLPGQEILDEAVRLENLYDQN</sequence>
<feature type="chain" id="PRO_5043443592" evidence="2">
    <location>
        <begin position="21"/>
        <end position="340"/>
    </location>
</feature>
<organism evidence="3 4">
    <name type="scientific">Microbaculum marinum</name>
    <dbReference type="NCBI Taxonomy" id="1764581"/>
    <lineage>
        <taxon>Bacteria</taxon>
        <taxon>Pseudomonadati</taxon>
        <taxon>Pseudomonadota</taxon>
        <taxon>Alphaproteobacteria</taxon>
        <taxon>Hyphomicrobiales</taxon>
        <taxon>Tepidamorphaceae</taxon>
        <taxon>Microbaculum</taxon>
    </lineage>
</organism>
<dbReference type="AlphaFoldDB" id="A0AAW9RML0"/>
<evidence type="ECO:0000256" key="2">
    <source>
        <dbReference type="SAM" id="SignalP"/>
    </source>
</evidence>
<dbReference type="PANTHER" id="PTHR33376:SF15">
    <property type="entry name" value="BLL6794 PROTEIN"/>
    <property type="match status" value="1"/>
</dbReference>
<feature type="signal peptide" evidence="2">
    <location>
        <begin position="1"/>
        <end position="20"/>
    </location>
</feature>
<dbReference type="GO" id="GO:0055085">
    <property type="term" value="P:transmembrane transport"/>
    <property type="evidence" value="ECO:0007669"/>
    <property type="project" value="InterPro"/>
</dbReference>
<evidence type="ECO:0000313" key="3">
    <source>
        <dbReference type="EMBL" id="MEJ8573542.1"/>
    </source>
</evidence>
<evidence type="ECO:0000256" key="1">
    <source>
        <dbReference type="ARBA" id="ARBA00022729"/>
    </source>
</evidence>
<dbReference type="Proteomes" id="UP001378188">
    <property type="component" value="Unassembled WGS sequence"/>
</dbReference>